<dbReference type="AlphaFoldDB" id="A0A7C4XJZ5"/>
<dbReference type="InterPro" id="IPR003607">
    <property type="entry name" value="HD/PDEase_dom"/>
</dbReference>
<dbReference type="InterPro" id="IPR006675">
    <property type="entry name" value="HDIG_dom"/>
</dbReference>
<dbReference type="Pfam" id="PF13487">
    <property type="entry name" value="HD_5"/>
    <property type="match status" value="1"/>
</dbReference>
<evidence type="ECO:0000313" key="3">
    <source>
        <dbReference type="EMBL" id="HGV97018.1"/>
    </source>
</evidence>
<dbReference type="PROSITE" id="PS51831">
    <property type="entry name" value="HD"/>
    <property type="match status" value="1"/>
</dbReference>
<gene>
    <name evidence="3" type="ORF">ENV60_01830</name>
</gene>
<evidence type="ECO:0000259" key="1">
    <source>
        <dbReference type="PROSITE" id="PS51831"/>
    </source>
</evidence>
<dbReference type="PROSITE" id="PS51832">
    <property type="entry name" value="HD_GYP"/>
    <property type="match status" value="1"/>
</dbReference>
<dbReference type="PANTHER" id="PTHR43155">
    <property type="entry name" value="CYCLIC DI-GMP PHOSPHODIESTERASE PA4108-RELATED"/>
    <property type="match status" value="1"/>
</dbReference>
<proteinExistence type="predicted"/>
<dbReference type="InterPro" id="IPR037522">
    <property type="entry name" value="HD_GYP_dom"/>
</dbReference>
<protein>
    <submittedName>
        <fullName evidence="3">HD-GYP domain-containing protein</fullName>
    </submittedName>
</protein>
<dbReference type="SMART" id="SM00471">
    <property type="entry name" value="HDc"/>
    <property type="match status" value="1"/>
</dbReference>
<dbReference type="PANTHER" id="PTHR43155:SF2">
    <property type="entry name" value="CYCLIC DI-GMP PHOSPHODIESTERASE PA4108"/>
    <property type="match status" value="1"/>
</dbReference>
<reference evidence="3" key="1">
    <citation type="journal article" date="2020" name="mSystems">
        <title>Genome- and Community-Level Interaction Insights into Carbon Utilization and Element Cycling Functions of Hydrothermarchaeota in Hydrothermal Sediment.</title>
        <authorList>
            <person name="Zhou Z."/>
            <person name="Liu Y."/>
            <person name="Xu W."/>
            <person name="Pan J."/>
            <person name="Luo Z.H."/>
            <person name="Li M."/>
        </authorList>
    </citation>
    <scope>NUCLEOTIDE SEQUENCE [LARGE SCALE GENOMIC DNA]</scope>
    <source>
        <strain evidence="3">SpSt-774</strain>
    </source>
</reference>
<organism evidence="3">
    <name type="scientific">candidate division WOR-3 bacterium</name>
    <dbReference type="NCBI Taxonomy" id="2052148"/>
    <lineage>
        <taxon>Bacteria</taxon>
        <taxon>Bacteria division WOR-3</taxon>
    </lineage>
</organism>
<dbReference type="InterPro" id="IPR006674">
    <property type="entry name" value="HD_domain"/>
</dbReference>
<dbReference type="EMBL" id="DTGZ01000033">
    <property type="protein sequence ID" value="HGV97018.1"/>
    <property type="molecule type" value="Genomic_DNA"/>
</dbReference>
<comment type="caution">
    <text evidence="3">The sequence shown here is derived from an EMBL/GenBank/DDBJ whole genome shotgun (WGS) entry which is preliminary data.</text>
</comment>
<dbReference type="Gene3D" id="1.10.3210.10">
    <property type="entry name" value="Hypothetical protein af1432"/>
    <property type="match status" value="1"/>
</dbReference>
<feature type="domain" description="HD-GYP" evidence="2">
    <location>
        <begin position="28"/>
        <end position="214"/>
    </location>
</feature>
<dbReference type="SUPFAM" id="SSF109604">
    <property type="entry name" value="HD-domain/PDEase-like"/>
    <property type="match status" value="1"/>
</dbReference>
<name>A0A7C4XJZ5_UNCW3</name>
<dbReference type="CDD" id="cd00077">
    <property type="entry name" value="HDc"/>
    <property type="match status" value="1"/>
</dbReference>
<sequence>MKGGILEHIYLDVLIACLKEIVQALKKEPEKALVELREIGKTLDSIVPYRDGHSQRVAKYALMIAQEMGFSKDQLVMVEAGALLHDLGKIGIDEAILYKPLPLTKEEKEEIDKHVLRGYHILSGFTDIPEILNGVKTHHEFYDGSGYPEGLDDGQIPLIGRILAVADAYDAMTSKRPYRKVFTKEQAIMELKRLSGIQFDEDVVKIFLKSLKNL</sequence>
<accession>A0A7C4XJZ5</accession>
<feature type="domain" description="HD" evidence="1">
    <location>
        <begin position="50"/>
        <end position="172"/>
    </location>
</feature>
<evidence type="ECO:0000259" key="2">
    <source>
        <dbReference type="PROSITE" id="PS51832"/>
    </source>
</evidence>
<dbReference type="NCBIfam" id="TIGR00277">
    <property type="entry name" value="HDIG"/>
    <property type="match status" value="1"/>
</dbReference>